<protein>
    <recommendedName>
        <fullName evidence="6">Tower domain-containing protein</fullName>
    </recommendedName>
</protein>
<keyword evidence="2" id="KW-0227">DNA damage</keyword>
<proteinExistence type="predicted"/>
<keyword evidence="8" id="KW-1185">Reference proteome</keyword>
<dbReference type="Pfam" id="PF09121">
    <property type="entry name" value="Tower"/>
    <property type="match status" value="1"/>
</dbReference>
<dbReference type="FunFam" id="2.40.50.140:FF:000205">
    <property type="entry name" value="Breast cancer susceptibility protein 2"/>
    <property type="match status" value="1"/>
</dbReference>
<dbReference type="PROSITE" id="PS50138">
    <property type="entry name" value="BRCA2_REPEAT"/>
    <property type="match status" value="1"/>
</dbReference>
<dbReference type="GO" id="GO:0003677">
    <property type="term" value="F:DNA binding"/>
    <property type="evidence" value="ECO:0007669"/>
    <property type="project" value="UniProtKB-KW"/>
</dbReference>
<dbReference type="PANTHER" id="PTHR11289">
    <property type="entry name" value="BREAST CANCER TYPE 2 SUSCEPTIBILITY PROTEIN BRCA2"/>
    <property type="match status" value="1"/>
</dbReference>
<dbReference type="SUPFAM" id="SSF50249">
    <property type="entry name" value="Nucleic acid-binding proteins"/>
    <property type="match status" value="3"/>
</dbReference>
<dbReference type="Pfam" id="PF22687">
    <property type="entry name" value="BRCA2_TR2"/>
    <property type="match status" value="1"/>
</dbReference>
<dbReference type="InterPro" id="IPR015205">
    <property type="entry name" value="Tower_dom"/>
</dbReference>
<evidence type="ECO:0000259" key="6">
    <source>
        <dbReference type="SMART" id="SM01341"/>
    </source>
</evidence>
<dbReference type="InterPro" id="IPR015187">
    <property type="entry name" value="BRCA2_OB_1"/>
</dbReference>
<dbReference type="InterPro" id="IPR015188">
    <property type="entry name" value="BRCA2_OB_3"/>
</dbReference>
<dbReference type="GO" id="GO:0006355">
    <property type="term" value="P:regulation of DNA-templated transcription"/>
    <property type="evidence" value="ECO:0007669"/>
    <property type="project" value="TreeGrafter"/>
</dbReference>
<dbReference type="Pfam" id="PF09103">
    <property type="entry name" value="BRCA-2_OB1"/>
    <property type="match status" value="1"/>
</dbReference>
<dbReference type="PIRSF" id="PIRSF002397">
    <property type="entry name" value="BRCA2"/>
    <property type="match status" value="1"/>
</dbReference>
<sequence>MQYNISNLGDFTSAAGEKINISNEVLNKASKLFSDLDDDGSQNPENDLEAEAAESTKAFMEDDELVDSGVQHNIKTSLSDCRSINNFPSNSRTGKRHEPPIKRQLLPEFERTEKLNKSLKAFKSTPDGNFCFSSCKTDYMSIFFNPCSSTRERQEVQNPNLTMPDQDLKGFKSKSDIFGYHALRRTSDGALVFETPFSKTSAEKSEKTRNLHISAKAGKVFVQPFKSKPISADEQGDEMNNINMNINRELKSTTVQKSTGETENYLFDQKDCTSQSPANDLRQYMRIKKKQRQNIRPQPGSLYLLKTTAAHRISLKTAVKGRSPSTYSSEQLYMYGISKHCIQVSSINAEAFQFLIQDFSSKDHFLEGHGMQLADGGWLIPTDEGKAGKEEFYRALCDTPGVDPKLITKAWVYNHYRWIVWKLAAMEVSFPQEFANKCLTPERVLLQLKYRYDVEVDKSHRSAIKRIVERDDAAGKTLILCISRILSPSSSILLTCSNKNTAAESKKEVAMVEVTDGWYGIRTVLDPPLQTLLFRGRLTLGQKIIVHGAELVGSQDACTPLEAPDTLMLKISANSTRRTQWYAKLGFHQDPRPFCLPLSSLFSDGGTVGCVDVIIQRIYPMQWMEKMSTGSYVFRNGRAEEREAANHAETRQKTLETLFAKIQAEFEQHEDRTERVLRSRTLTRKQIRTLQDGAELYEAVQNASDPAYLEVSRNCQFSITSLHRRAREEVHLSRVVKVRLNTVVLNIWRPLLDVCTLLKEGGRYQIYQLAASQCKGKSGSANVQLTATKKTRYLQLPVSQAILLHVYSPREVLQFSKMEPPFQPACAEVDLVGYIISVRKGAGFTTLVYLSDENSNLVAIKIWVDLKQLAVEDIINPCTLISASNVQWQSEFRSEIPTLFAGDHTVFSASPKESHLQERFNKLKNTVEVKCSTKWDVRLNTKASSSSFFNQNATPTSEIKYRSPLSTSKLDLKSSVPPGSTKITPHAIYAEETPKNCKKRKAMTLLGQIPSPPPVIPVSTFVPPSLKKAFQPPRSLGNQCDKSLKRTNCNSVQMTPLKRINEEFHENDLVADEELAMINTQMLLHNLPEEKKIDSVDETSSLHMAPQPAGTPCLPGWEVGCSQLLPQ</sequence>
<dbReference type="InterPro" id="IPR015252">
    <property type="entry name" value="BRCA2_hlx"/>
</dbReference>
<dbReference type="Gene3D" id="2.40.50.140">
    <property type="entry name" value="Nucleic acid-binding proteins"/>
    <property type="match status" value="3"/>
</dbReference>
<dbReference type="Proteomes" id="UP000694392">
    <property type="component" value="Unplaced"/>
</dbReference>
<dbReference type="GO" id="GO:0000724">
    <property type="term" value="P:double-strand break repair via homologous recombination"/>
    <property type="evidence" value="ECO:0007669"/>
    <property type="project" value="InterPro"/>
</dbReference>
<reference evidence="7" key="2">
    <citation type="submission" date="2025-09" db="UniProtKB">
        <authorList>
            <consortium name="Ensembl"/>
        </authorList>
    </citation>
    <scope>IDENTIFICATION</scope>
</reference>
<dbReference type="CDD" id="cd04495">
    <property type="entry name" value="BRCA2DBD_OB3"/>
    <property type="match status" value="1"/>
</dbReference>
<name>A0A8D0HAD5_SPHPU</name>
<dbReference type="Ensembl" id="ENSSPUT00000019923.1">
    <property type="protein sequence ID" value="ENSSPUP00000018703.1"/>
    <property type="gene ID" value="ENSSPUG00000014418.1"/>
</dbReference>
<evidence type="ECO:0000256" key="2">
    <source>
        <dbReference type="ARBA" id="ARBA00022763"/>
    </source>
</evidence>
<evidence type="ECO:0000313" key="8">
    <source>
        <dbReference type="Proteomes" id="UP000694392"/>
    </source>
</evidence>
<dbReference type="PANTHER" id="PTHR11289:SF0">
    <property type="entry name" value="BREAST CANCER TYPE 2 SUSCEPTIBILITY PROTEIN"/>
    <property type="match status" value="1"/>
</dbReference>
<organism evidence="7 8">
    <name type="scientific">Sphenodon punctatus</name>
    <name type="common">Tuatara</name>
    <name type="synonym">Hatteria punctata</name>
    <dbReference type="NCBI Taxonomy" id="8508"/>
    <lineage>
        <taxon>Eukaryota</taxon>
        <taxon>Metazoa</taxon>
        <taxon>Chordata</taxon>
        <taxon>Craniata</taxon>
        <taxon>Vertebrata</taxon>
        <taxon>Euteleostomi</taxon>
        <taxon>Lepidosauria</taxon>
        <taxon>Sphenodontia</taxon>
        <taxon>Sphenodontidae</taxon>
        <taxon>Sphenodon</taxon>
    </lineage>
</organism>
<keyword evidence="4" id="KW-0233">DNA recombination</keyword>
<accession>A0A8D0HAD5</accession>
<dbReference type="Pfam" id="PF09169">
    <property type="entry name" value="BRCA-2_helical"/>
    <property type="match status" value="1"/>
</dbReference>
<dbReference type="SMART" id="SM01341">
    <property type="entry name" value="Tower"/>
    <property type="match status" value="1"/>
</dbReference>
<reference evidence="7" key="1">
    <citation type="submission" date="2025-08" db="UniProtKB">
        <authorList>
            <consortium name="Ensembl"/>
        </authorList>
    </citation>
    <scope>IDENTIFICATION</scope>
</reference>
<dbReference type="SUPFAM" id="SSF81872">
    <property type="entry name" value="BRCA2 helical domain"/>
    <property type="match status" value="1"/>
</dbReference>
<dbReference type="InterPro" id="IPR036315">
    <property type="entry name" value="BRCA2_hlx_sf"/>
</dbReference>
<dbReference type="AlphaFoldDB" id="A0A8D0HAD5"/>
<feature type="domain" description="Tower" evidence="6">
    <location>
        <begin position="624"/>
        <end position="665"/>
    </location>
</feature>
<evidence type="ECO:0000256" key="5">
    <source>
        <dbReference type="ARBA" id="ARBA00023204"/>
    </source>
</evidence>
<evidence type="ECO:0000256" key="1">
    <source>
        <dbReference type="ARBA" id="ARBA00022737"/>
    </source>
</evidence>
<dbReference type="InterPro" id="IPR055077">
    <property type="entry name" value="BRCA2_TR2"/>
</dbReference>
<evidence type="ECO:0000256" key="3">
    <source>
        <dbReference type="ARBA" id="ARBA00023125"/>
    </source>
</evidence>
<dbReference type="CDD" id="cd04493">
    <property type="entry name" value="BRCA2DBD_OB1"/>
    <property type="match status" value="1"/>
</dbReference>
<dbReference type="OMA" id="MEWEAVE"/>
<evidence type="ECO:0000256" key="4">
    <source>
        <dbReference type="ARBA" id="ARBA00023172"/>
    </source>
</evidence>
<keyword evidence="5" id="KW-0234">DNA repair</keyword>
<dbReference type="Pfam" id="PF09104">
    <property type="entry name" value="BRCA-2_OB3"/>
    <property type="match status" value="1"/>
</dbReference>
<dbReference type="Pfam" id="PF21318">
    <property type="entry name" value="BRCA2DBD_OB2"/>
    <property type="match status" value="1"/>
</dbReference>
<dbReference type="InterPro" id="IPR012340">
    <property type="entry name" value="NA-bd_OB-fold"/>
</dbReference>
<dbReference type="GeneTree" id="ENSGT00390000003602"/>
<dbReference type="InterPro" id="IPR015525">
    <property type="entry name" value="BRCA2"/>
</dbReference>
<keyword evidence="3" id="KW-0238">DNA-binding</keyword>
<dbReference type="SUPFAM" id="SSF81878">
    <property type="entry name" value="BRCA2 tower domain"/>
    <property type="match status" value="1"/>
</dbReference>
<evidence type="ECO:0000313" key="7">
    <source>
        <dbReference type="Ensembl" id="ENSSPUP00000018703.1"/>
    </source>
</evidence>
<dbReference type="GO" id="GO:0005634">
    <property type="term" value="C:nucleus"/>
    <property type="evidence" value="ECO:0007669"/>
    <property type="project" value="TreeGrafter"/>
</dbReference>
<keyword evidence="1" id="KW-0677">Repeat</keyword>
<dbReference type="InterPro" id="IPR002093">
    <property type="entry name" value="BRCA2_repeat"/>
</dbReference>